<name>A0A6C0GSG5_9BACT</name>
<dbReference type="RefSeq" id="WP_162446982.1">
    <property type="nucleotide sequence ID" value="NZ_CP048222.1"/>
</dbReference>
<dbReference type="EMBL" id="CP048222">
    <property type="protein sequence ID" value="QHT71039.1"/>
    <property type="molecule type" value="Genomic_DNA"/>
</dbReference>
<dbReference type="KEGG" id="rhoz:GXP67_32500"/>
<gene>
    <name evidence="2" type="ORF">GXP67_32500</name>
</gene>
<dbReference type="Proteomes" id="UP000480178">
    <property type="component" value="Chromosome"/>
</dbReference>
<accession>A0A6C0GSG5</accession>
<proteinExistence type="predicted"/>
<protein>
    <submittedName>
        <fullName evidence="2">ATP-grasp domain-containing protein</fullName>
    </submittedName>
</protein>
<evidence type="ECO:0000313" key="3">
    <source>
        <dbReference type="Proteomes" id="UP000480178"/>
    </source>
</evidence>
<sequence>MNLSLNKTLLIPEKSDIERDTVASTFQRLGGSVMRLGKFWEKPANFEGKQIAIYGNDTFAKVVAQVFEVQLISPDDSFIARLSQQWLKRLVTIKTIAQLTENDFSRFVKLVLPKQFKANVYKNRSYLATEITGLNTDTEVLLSEIIEINAEARAFIWDGRLADLALYEGSADLEEGRKFLTDFINNHPDLPKVLVADIAYTIENGWFILEFNACWGAGLNGCDPEKVLACILEATQN</sequence>
<keyword evidence="3" id="KW-1185">Reference proteome</keyword>
<evidence type="ECO:0000259" key="1">
    <source>
        <dbReference type="Pfam" id="PF18299"/>
    </source>
</evidence>
<organism evidence="2 3">
    <name type="scientific">Rhodocytophaga rosea</name>
    <dbReference type="NCBI Taxonomy" id="2704465"/>
    <lineage>
        <taxon>Bacteria</taxon>
        <taxon>Pseudomonadati</taxon>
        <taxon>Bacteroidota</taxon>
        <taxon>Cytophagia</taxon>
        <taxon>Cytophagales</taxon>
        <taxon>Rhodocytophagaceae</taxon>
        <taxon>Rhodocytophaga</taxon>
    </lineage>
</organism>
<reference evidence="2 3" key="1">
    <citation type="submission" date="2020-01" db="EMBL/GenBank/DDBJ databases">
        <authorList>
            <person name="Kim M.K."/>
        </authorList>
    </citation>
    <scope>NUCLEOTIDE SEQUENCE [LARGE SCALE GENOMIC DNA]</scope>
    <source>
        <strain evidence="2 3">172606-1</strain>
    </source>
</reference>
<dbReference type="AlphaFoldDB" id="A0A6C0GSG5"/>
<feature type="domain" description="ATP-grasp" evidence="1">
    <location>
        <begin position="87"/>
        <end position="229"/>
    </location>
</feature>
<dbReference type="Pfam" id="PF18299">
    <property type="entry name" value="R2K_2"/>
    <property type="match status" value="1"/>
</dbReference>
<evidence type="ECO:0000313" key="2">
    <source>
        <dbReference type="EMBL" id="QHT71039.1"/>
    </source>
</evidence>
<dbReference type="InterPro" id="IPR041261">
    <property type="entry name" value="R2K_2"/>
</dbReference>